<comment type="caution">
    <text evidence="2">The sequence shown here is derived from an EMBL/GenBank/DDBJ whole genome shotgun (WGS) entry which is preliminary data.</text>
</comment>
<name>A0A1F4Y2X5_9BACT</name>
<reference evidence="2 3" key="1">
    <citation type="journal article" date="2016" name="Nat. Commun.">
        <title>Thousands of microbial genomes shed light on interconnected biogeochemical processes in an aquifer system.</title>
        <authorList>
            <person name="Anantharaman K."/>
            <person name="Brown C.T."/>
            <person name="Hug L.A."/>
            <person name="Sharon I."/>
            <person name="Castelle C.J."/>
            <person name="Probst A.J."/>
            <person name="Thomas B.C."/>
            <person name="Singh A."/>
            <person name="Wilkins M.J."/>
            <person name="Karaoz U."/>
            <person name="Brodie E.L."/>
            <person name="Williams K.H."/>
            <person name="Hubbard S.S."/>
            <person name="Banfield J.F."/>
        </authorList>
    </citation>
    <scope>NUCLEOTIDE SEQUENCE [LARGE SCALE GENOMIC DNA]</scope>
</reference>
<keyword evidence="1" id="KW-0472">Membrane</keyword>
<dbReference type="EMBL" id="MEXB01000010">
    <property type="protein sequence ID" value="OGC88261.1"/>
    <property type="molecule type" value="Genomic_DNA"/>
</dbReference>
<protein>
    <submittedName>
        <fullName evidence="2">Uncharacterized protein</fullName>
    </submittedName>
</protein>
<evidence type="ECO:0000313" key="2">
    <source>
        <dbReference type="EMBL" id="OGC88261.1"/>
    </source>
</evidence>
<proteinExistence type="predicted"/>
<gene>
    <name evidence="2" type="ORF">A2419_00975</name>
</gene>
<organism evidence="2 3">
    <name type="scientific">Candidatus Adlerbacteria bacterium RIFOXYC1_FULL_48_26</name>
    <dbReference type="NCBI Taxonomy" id="1797247"/>
    <lineage>
        <taxon>Bacteria</taxon>
        <taxon>Candidatus Adleribacteriota</taxon>
    </lineage>
</organism>
<keyword evidence="1" id="KW-1133">Transmembrane helix</keyword>
<dbReference type="AlphaFoldDB" id="A0A1F4Y2X5"/>
<feature type="transmembrane region" description="Helical" evidence="1">
    <location>
        <begin position="7"/>
        <end position="26"/>
    </location>
</feature>
<accession>A0A1F4Y2X5</accession>
<keyword evidence="1" id="KW-0812">Transmembrane</keyword>
<evidence type="ECO:0000313" key="3">
    <source>
        <dbReference type="Proteomes" id="UP000176568"/>
    </source>
</evidence>
<sequence length="372" mass="41447">MNRPLKYIALVIVALLLIAGGVFYYVSVYIPDKEIQLTMKSVANSKPAIQALYTGQYDIAETNLRALIEQAPTKSEKARLQVILMATLFDTGKESDAEEAASLAYTLINDYSVPAWIRATAYNTLSRVVYAHTDTISFYTTYFNKAPLDSYLGTSGTDTDRIWSAYLKLLQVSDDIYPTSLAEYGIARYYVMFLSDNSLTQQKREEIAVLMQKYIAEGDTRKDGGLYAPYNIILNQLSRADAIALSNKILQNHDLVESEQAYVQVKTVADGIESGGVDMNNSKIQAVLFTWRFTYAGFLLTEFGTARTPDIQNLLAPFGTLTSQDIITFLKKAKIGSIQDIPSTSGRYIKTLKLAAISPEFKTFLVRTGTKF</sequence>
<evidence type="ECO:0000256" key="1">
    <source>
        <dbReference type="SAM" id="Phobius"/>
    </source>
</evidence>
<dbReference type="Proteomes" id="UP000176568">
    <property type="component" value="Unassembled WGS sequence"/>
</dbReference>